<dbReference type="EMBL" id="CAKKNE010000005">
    <property type="protein sequence ID" value="CAH0376945.1"/>
    <property type="molecule type" value="Genomic_DNA"/>
</dbReference>
<dbReference type="EMBL" id="HBIW01019085">
    <property type="protein sequence ID" value="CAE0700990.1"/>
    <property type="molecule type" value="Transcribed_RNA"/>
</dbReference>
<evidence type="ECO:0000313" key="3">
    <source>
        <dbReference type="EMBL" id="CAH0376945.1"/>
    </source>
</evidence>
<reference evidence="2" key="1">
    <citation type="submission" date="2021-01" db="EMBL/GenBank/DDBJ databases">
        <authorList>
            <person name="Corre E."/>
            <person name="Pelletier E."/>
            <person name="Niang G."/>
            <person name="Scheremetjew M."/>
            <person name="Finn R."/>
            <person name="Kale V."/>
            <person name="Holt S."/>
            <person name="Cochrane G."/>
            <person name="Meng A."/>
            <person name="Brown T."/>
            <person name="Cohen L."/>
        </authorList>
    </citation>
    <scope>NUCLEOTIDE SEQUENCE</scope>
    <source>
        <strain evidence="2">CCMP1756</strain>
    </source>
</reference>
<feature type="region of interest" description="Disordered" evidence="1">
    <location>
        <begin position="35"/>
        <end position="74"/>
    </location>
</feature>
<evidence type="ECO:0000313" key="2">
    <source>
        <dbReference type="EMBL" id="CAE0700990.1"/>
    </source>
</evidence>
<protein>
    <submittedName>
        <fullName evidence="2">Uncharacterized protein</fullName>
    </submittedName>
</protein>
<accession>A0A7S4A1L5</accession>
<proteinExistence type="predicted"/>
<dbReference type="InterPro" id="IPR011990">
    <property type="entry name" value="TPR-like_helical_dom_sf"/>
</dbReference>
<gene>
    <name evidence="2" type="ORF">PCAL00307_LOCUS16426</name>
    <name evidence="3" type="ORF">PECAL_5P15400</name>
</gene>
<keyword evidence="4" id="KW-1185">Reference proteome</keyword>
<sequence length="322" mass="34150">MEVAKSVPAPSPNLFARALGPTAFEGLAVDVSMEPLPRRAPASPDRVARVSHDVSPANKPKKANAEPSPKRRRPNLVVDVELANREALRRKSVETVAQAYACEAGLEVDVDRANAVAAQASKDACIVAASLLKSARQMRSKSEAEACARRAAKLLEEVPSPPRLQADAETALGELLATSGRFAEATVRYTTALALREACARDLGSDEARLAVATALTNLATTLHAVGDDKAVQLLRRSCAIKFEVLGGDDPRVAKALLRLATAVASDGPVAVFSKKRSPKSKRPVAVAEARKLRERAVAILTQRLGADHADVRKARAKLAST</sequence>
<evidence type="ECO:0000313" key="4">
    <source>
        <dbReference type="Proteomes" id="UP000789595"/>
    </source>
</evidence>
<reference evidence="3" key="2">
    <citation type="submission" date="2021-11" db="EMBL/GenBank/DDBJ databases">
        <authorList>
            <consortium name="Genoscope - CEA"/>
            <person name="William W."/>
        </authorList>
    </citation>
    <scope>NUCLEOTIDE SEQUENCE</scope>
</reference>
<evidence type="ECO:0000256" key="1">
    <source>
        <dbReference type="SAM" id="MobiDB-lite"/>
    </source>
</evidence>
<dbReference type="AlphaFoldDB" id="A0A7S4A1L5"/>
<dbReference type="Proteomes" id="UP000789595">
    <property type="component" value="Unassembled WGS sequence"/>
</dbReference>
<dbReference type="SUPFAM" id="SSF48452">
    <property type="entry name" value="TPR-like"/>
    <property type="match status" value="1"/>
</dbReference>
<dbReference type="Gene3D" id="1.25.40.10">
    <property type="entry name" value="Tetratricopeptide repeat domain"/>
    <property type="match status" value="1"/>
</dbReference>
<name>A0A7S4A1L5_9STRA</name>
<organism evidence="2">
    <name type="scientific">Pelagomonas calceolata</name>
    <dbReference type="NCBI Taxonomy" id="35677"/>
    <lineage>
        <taxon>Eukaryota</taxon>
        <taxon>Sar</taxon>
        <taxon>Stramenopiles</taxon>
        <taxon>Ochrophyta</taxon>
        <taxon>Pelagophyceae</taxon>
        <taxon>Pelagomonadales</taxon>
        <taxon>Pelagomonadaceae</taxon>
        <taxon>Pelagomonas</taxon>
    </lineage>
</organism>